<reference evidence="2" key="1">
    <citation type="journal article" date="2021" name="Nat. Commun.">
        <title>Genetic determinants of endophytism in the Arabidopsis root mycobiome.</title>
        <authorList>
            <person name="Mesny F."/>
            <person name="Miyauchi S."/>
            <person name="Thiergart T."/>
            <person name="Pickel B."/>
            <person name="Atanasova L."/>
            <person name="Karlsson M."/>
            <person name="Huettel B."/>
            <person name="Barry K.W."/>
            <person name="Haridas S."/>
            <person name="Chen C."/>
            <person name="Bauer D."/>
            <person name="Andreopoulos W."/>
            <person name="Pangilinan J."/>
            <person name="LaButti K."/>
            <person name="Riley R."/>
            <person name="Lipzen A."/>
            <person name="Clum A."/>
            <person name="Drula E."/>
            <person name="Henrissat B."/>
            <person name="Kohler A."/>
            <person name="Grigoriev I.V."/>
            <person name="Martin F.M."/>
            <person name="Hacquard S."/>
        </authorList>
    </citation>
    <scope>NUCLEOTIDE SEQUENCE</scope>
    <source>
        <strain evidence="2">MPI-CAGE-CH-0230</strain>
    </source>
</reference>
<protein>
    <submittedName>
        <fullName evidence="2">Uncharacterized protein</fullName>
    </submittedName>
</protein>
<accession>A0A9P8XQ55</accession>
<evidence type="ECO:0000256" key="1">
    <source>
        <dbReference type="SAM" id="Phobius"/>
    </source>
</evidence>
<keyword evidence="1" id="KW-0812">Transmembrane</keyword>
<sequence>DPLSVIAGVIGIVAPALHVTRLLLNDLRKISEAPSVVSALCEDVSFIEGMLESLEAVSQQQWTALGMTVAK</sequence>
<feature type="transmembrane region" description="Helical" evidence="1">
    <location>
        <begin position="6"/>
        <end position="24"/>
    </location>
</feature>
<keyword evidence="1" id="KW-0472">Membrane</keyword>
<dbReference type="GeneID" id="70191233"/>
<feature type="non-terminal residue" evidence="2">
    <location>
        <position position="1"/>
    </location>
</feature>
<evidence type="ECO:0000313" key="3">
    <source>
        <dbReference type="Proteomes" id="UP000756346"/>
    </source>
</evidence>
<name>A0A9P8XQ55_9PEZI</name>
<dbReference type="AlphaFoldDB" id="A0A9P8XQ55"/>
<dbReference type="RefSeq" id="XP_046004310.1">
    <property type="nucleotide sequence ID" value="XM_046161687.1"/>
</dbReference>
<keyword evidence="1" id="KW-1133">Transmembrane helix</keyword>
<keyword evidence="3" id="KW-1185">Reference proteome</keyword>
<organism evidence="2 3">
    <name type="scientific">Microdochium trichocladiopsis</name>
    <dbReference type="NCBI Taxonomy" id="1682393"/>
    <lineage>
        <taxon>Eukaryota</taxon>
        <taxon>Fungi</taxon>
        <taxon>Dikarya</taxon>
        <taxon>Ascomycota</taxon>
        <taxon>Pezizomycotina</taxon>
        <taxon>Sordariomycetes</taxon>
        <taxon>Xylariomycetidae</taxon>
        <taxon>Xylariales</taxon>
        <taxon>Microdochiaceae</taxon>
        <taxon>Microdochium</taxon>
    </lineage>
</organism>
<dbReference type="Proteomes" id="UP000756346">
    <property type="component" value="Unassembled WGS sequence"/>
</dbReference>
<dbReference type="EMBL" id="JAGTJQ010000016">
    <property type="protein sequence ID" value="KAH7010825.1"/>
    <property type="molecule type" value="Genomic_DNA"/>
</dbReference>
<evidence type="ECO:0000313" key="2">
    <source>
        <dbReference type="EMBL" id="KAH7010825.1"/>
    </source>
</evidence>
<dbReference type="OrthoDB" id="432483at2759"/>
<gene>
    <name evidence="2" type="ORF">B0I36DRAFT_400738</name>
</gene>
<comment type="caution">
    <text evidence="2">The sequence shown here is derived from an EMBL/GenBank/DDBJ whole genome shotgun (WGS) entry which is preliminary data.</text>
</comment>
<proteinExistence type="predicted"/>